<comment type="caution">
    <text evidence="7">The sequence shown here is derived from an EMBL/GenBank/DDBJ whole genome shotgun (WGS) entry which is preliminary data.</text>
</comment>
<dbReference type="PANTHER" id="PTHR14094:SF9">
    <property type="entry name" value="SIGNAL RECOGNITION PARTICLE SUBUNIT SRP72"/>
    <property type="match status" value="1"/>
</dbReference>
<comment type="subcellular location">
    <subcellularLocation>
        <location evidence="2">Cytoplasm</location>
    </subcellularLocation>
    <subcellularLocation>
        <location evidence="1">Endoplasmic reticulum</location>
    </subcellularLocation>
</comment>
<evidence type="ECO:0000259" key="6">
    <source>
        <dbReference type="Pfam" id="PF08492"/>
    </source>
</evidence>
<organism evidence="7 8">
    <name type="scientific">Dreissena polymorpha</name>
    <name type="common">Zebra mussel</name>
    <name type="synonym">Mytilus polymorpha</name>
    <dbReference type="NCBI Taxonomy" id="45954"/>
    <lineage>
        <taxon>Eukaryota</taxon>
        <taxon>Metazoa</taxon>
        <taxon>Spiralia</taxon>
        <taxon>Lophotrochozoa</taxon>
        <taxon>Mollusca</taxon>
        <taxon>Bivalvia</taxon>
        <taxon>Autobranchia</taxon>
        <taxon>Heteroconchia</taxon>
        <taxon>Euheterodonta</taxon>
        <taxon>Imparidentia</taxon>
        <taxon>Neoheterodontei</taxon>
        <taxon>Myida</taxon>
        <taxon>Dreissenoidea</taxon>
        <taxon>Dreissenidae</taxon>
        <taxon>Dreissena</taxon>
    </lineage>
</organism>
<keyword evidence="3" id="KW-0963">Cytoplasm</keyword>
<dbReference type="Pfam" id="PF08492">
    <property type="entry name" value="SRP72"/>
    <property type="match status" value="1"/>
</dbReference>
<evidence type="ECO:0000256" key="2">
    <source>
        <dbReference type="ARBA" id="ARBA00004496"/>
    </source>
</evidence>
<protein>
    <recommendedName>
        <fullName evidence="6">Signal recognition particle SRP72 subunit RNA-binding domain-containing protein</fullName>
    </recommendedName>
</protein>
<evidence type="ECO:0000256" key="5">
    <source>
        <dbReference type="ARBA" id="ARBA00023274"/>
    </source>
</evidence>
<evidence type="ECO:0000256" key="1">
    <source>
        <dbReference type="ARBA" id="ARBA00004240"/>
    </source>
</evidence>
<evidence type="ECO:0000313" key="8">
    <source>
        <dbReference type="Proteomes" id="UP000828390"/>
    </source>
</evidence>
<keyword evidence="5" id="KW-0687">Ribonucleoprotein</keyword>
<dbReference type="PANTHER" id="PTHR14094">
    <property type="entry name" value="SIGNAL RECOGNITION PARTICLE 72"/>
    <property type="match status" value="1"/>
</dbReference>
<sequence>MALIFNRKNLVFSLIFLAKLPKNYNPDVTPDPERWLPRRERSYYRGKRKDKKKDIGVYSSPVVDLSMSYW</sequence>
<dbReference type="AlphaFoldDB" id="A0A9D4ISJ5"/>
<accession>A0A9D4ISJ5</accession>
<dbReference type="GO" id="GO:0006614">
    <property type="term" value="P:SRP-dependent cotranslational protein targeting to membrane"/>
    <property type="evidence" value="ECO:0007669"/>
    <property type="project" value="InterPro"/>
</dbReference>
<dbReference type="GO" id="GO:0043022">
    <property type="term" value="F:ribosome binding"/>
    <property type="evidence" value="ECO:0007669"/>
    <property type="project" value="TreeGrafter"/>
</dbReference>
<dbReference type="GO" id="GO:0005786">
    <property type="term" value="C:signal recognition particle, endoplasmic reticulum targeting"/>
    <property type="evidence" value="ECO:0007669"/>
    <property type="project" value="TreeGrafter"/>
</dbReference>
<dbReference type="EMBL" id="JAIWYP010000008">
    <property type="protein sequence ID" value="KAH3785075.1"/>
    <property type="molecule type" value="Genomic_DNA"/>
</dbReference>
<evidence type="ECO:0000256" key="3">
    <source>
        <dbReference type="ARBA" id="ARBA00022490"/>
    </source>
</evidence>
<feature type="domain" description="Signal recognition particle SRP72 subunit RNA-binding" evidence="6">
    <location>
        <begin position="18"/>
        <end position="46"/>
    </location>
</feature>
<name>A0A9D4ISJ5_DREPO</name>
<gene>
    <name evidence="7" type="ORF">DPMN_163158</name>
</gene>
<evidence type="ECO:0000256" key="4">
    <source>
        <dbReference type="ARBA" id="ARBA00022824"/>
    </source>
</evidence>
<reference evidence="7" key="1">
    <citation type="journal article" date="2019" name="bioRxiv">
        <title>The Genome of the Zebra Mussel, Dreissena polymorpha: A Resource for Invasive Species Research.</title>
        <authorList>
            <person name="McCartney M.A."/>
            <person name="Auch B."/>
            <person name="Kono T."/>
            <person name="Mallez S."/>
            <person name="Zhang Y."/>
            <person name="Obille A."/>
            <person name="Becker A."/>
            <person name="Abrahante J.E."/>
            <person name="Garbe J."/>
            <person name="Badalamenti J.P."/>
            <person name="Herman A."/>
            <person name="Mangelson H."/>
            <person name="Liachko I."/>
            <person name="Sullivan S."/>
            <person name="Sone E.D."/>
            <person name="Koren S."/>
            <person name="Silverstein K.A.T."/>
            <person name="Beckman K.B."/>
            <person name="Gohl D.M."/>
        </authorList>
    </citation>
    <scope>NUCLEOTIDE SEQUENCE</scope>
    <source>
        <strain evidence="7">Duluth1</strain>
        <tissue evidence="7">Whole animal</tissue>
    </source>
</reference>
<dbReference type="InterPro" id="IPR026270">
    <property type="entry name" value="SRP72"/>
</dbReference>
<evidence type="ECO:0000313" key="7">
    <source>
        <dbReference type="EMBL" id="KAH3785075.1"/>
    </source>
</evidence>
<dbReference type="Proteomes" id="UP000828390">
    <property type="component" value="Unassembled WGS sequence"/>
</dbReference>
<keyword evidence="4" id="KW-0256">Endoplasmic reticulum</keyword>
<dbReference type="GO" id="GO:0008312">
    <property type="term" value="F:7S RNA binding"/>
    <property type="evidence" value="ECO:0007669"/>
    <property type="project" value="InterPro"/>
</dbReference>
<dbReference type="InterPro" id="IPR013699">
    <property type="entry name" value="Signal_recog_part_SRP72_RNA-bd"/>
</dbReference>
<reference evidence="7" key="2">
    <citation type="submission" date="2020-11" db="EMBL/GenBank/DDBJ databases">
        <authorList>
            <person name="McCartney M.A."/>
            <person name="Auch B."/>
            <person name="Kono T."/>
            <person name="Mallez S."/>
            <person name="Becker A."/>
            <person name="Gohl D.M."/>
            <person name="Silverstein K.A.T."/>
            <person name="Koren S."/>
            <person name="Bechman K.B."/>
            <person name="Herman A."/>
            <person name="Abrahante J.E."/>
            <person name="Garbe J."/>
        </authorList>
    </citation>
    <scope>NUCLEOTIDE SEQUENCE</scope>
    <source>
        <strain evidence="7">Duluth1</strain>
        <tissue evidence="7">Whole animal</tissue>
    </source>
</reference>
<dbReference type="GO" id="GO:0005783">
    <property type="term" value="C:endoplasmic reticulum"/>
    <property type="evidence" value="ECO:0007669"/>
    <property type="project" value="UniProtKB-SubCell"/>
</dbReference>
<proteinExistence type="predicted"/>
<keyword evidence="8" id="KW-1185">Reference proteome</keyword>